<sequence length="55" mass="6354">MRSTGNQHLSICEYPISLTLSYTPYIPIIFLYNATALWSPLLEIENWWASSFTVT</sequence>
<dbReference type="AlphaFoldDB" id="A0A1E3Q9G7"/>
<keyword evidence="2" id="KW-1185">Reference proteome</keyword>
<gene>
    <name evidence="1" type="ORF">LIPSTDRAFT_251329</name>
</gene>
<dbReference type="EMBL" id="KV454292">
    <property type="protein sequence ID" value="ODQ74321.1"/>
    <property type="molecule type" value="Genomic_DNA"/>
</dbReference>
<organism evidence="1 2">
    <name type="scientific">Lipomyces starkeyi NRRL Y-11557</name>
    <dbReference type="NCBI Taxonomy" id="675824"/>
    <lineage>
        <taxon>Eukaryota</taxon>
        <taxon>Fungi</taxon>
        <taxon>Dikarya</taxon>
        <taxon>Ascomycota</taxon>
        <taxon>Saccharomycotina</taxon>
        <taxon>Lipomycetes</taxon>
        <taxon>Lipomycetales</taxon>
        <taxon>Lipomycetaceae</taxon>
        <taxon>Lipomyces</taxon>
    </lineage>
</organism>
<protein>
    <submittedName>
        <fullName evidence="1">Uncharacterized protein</fullName>
    </submittedName>
</protein>
<evidence type="ECO:0000313" key="1">
    <source>
        <dbReference type="EMBL" id="ODQ74321.1"/>
    </source>
</evidence>
<evidence type="ECO:0000313" key="2">
    <source>
        <dbReference type="Proteomes" id="UP000094385"/>
    </source>
</evidence>
<dbReference type="Proteomes" id="UP000094385">
    <property type="component" value="Unassembled WGS sequence"/>
</dbReference>
<name>A0A1E3Q9G7_LIPST</name>
<reference evidence="1 2" key="1">
    <citation type="journal article" date="2016" name="Proc. Natl. Acad. Sci. U.S.A.">
        <title>Comparative genomics of biotechnologically important yeasts.</title>
        <authorList>
            <person name="Riley R."/>
            <person name="Haridas S."/>
            <person name="Wolfe K.H."/>
            <person name="Lopes M.R."/>
            <person name="Hittinger C.T."/>
            <person name="Goeker M."/>
            <person name="Salamov A.A."/>
            <person name="Wisecaver J.H."/>
            <person name="Long T.M."/>
            <person name="Calvey C.H."/>
            <person name="Aerts A.L."/>
            <person name="Barry K.W."/>
            <person name="Choi C."/>
            <person name="Clum A."/>
            <person name="Coughlan A.Y."/>
            <person name="Deshpande S."/>
            <person name="Douglass A.P."/>
            <person name="Hanson S.J."/>
            <person name="Klenk H.-P."/>
            <person name="LaButti K.M."/>
            <person name="Lapidus A."/>
            <person name="Lindquist E.A."/>
            <person name="Lipzen A.M."/>
            <person name="Meier-Kolthoff J.P."/>
            <person name="Ohm R.A."/>
            <person name="Otillar R.P."/>
            <person name="Pangilinan J.L."/>
            <person name="Peng Y."/>
            <person name="Rokas A."/>
            <person name="Rosa C.A."/>
            <person name="Scheuner C."/>
            <person name="Sibirny A.A."/>
            <person name="Slot J.C."/>
            <person name="Stielow J.B."/>
            <person name="Sun H."/>
            <person name="Kurtzman C.P."/>
            <person name="Blackwell M."/>
            <person name="Grigoriev I.V."/>
            <person name="Jeffries T.W."/>
        </authorList>
    </citation>
    <scope>NUCLEOTIDE SEQUENCE [LARGE SCALE GENOMIC DNA]</scope>
    <source>
        <strain evidence="1 2">NRRL Y-11557</strain>
    </source>
</reference>
<proteinExistence type="predicted"/>
<accession>A0A1E3Q9G7</accession>